<gene>
    <name evidence="13" type="ORF">ACEWY4_005652</name>
</gene>
<feature type="region of interest" description="Disordered" evidence="12">
    <location>
        <begin position="404"/>
        <end position="472"/>
    </location>
</feature>
<dbReference type="PANTHER" id="PTHR15874:SF1">
    <property type="entry name" value="NUCLEOLAR AND SPINDLE-ASSOCIATED PROTEIN 1"/>
    <property type="match status" value="1"/>
</dbReference>
<feature type="region of interest" description="Disordered" evidence="12">
    <location>
        <begin position="317"/>
        <end position="371"/>
    </location>
</feature>
<feature type="compositionally biased region" description="Polar residues" evidence="12">
    <location>
        <begin position="96"/>
        <end position="113"/>
    </location>
</feature>
<sequence length="472" mass="52635">MDLDHFKYADLRRLAKEVGLKANLKADKLLKALKQHYEQEGNLAKGEKEEVNQKASDEDNGVSTQNVPVQEPADFVTKRRGRGQKTKRKHDDVAKENTNVSPSPLNQSVGTQNESEERRHSKRRKTSLVENAETVAPVLAGKENKPEKTPEPASKAIFIETSIKEEKPLKRPGGKIPRAVGLINRTKAAKRPTTPNFKKLHEAHFNKMESIDAYVQRRNKQTESFRNTVKELKTLTETTNLKPMEMKTNPKPVDGITLAKPKVNRSSLFSPAAQEKKPVQGKPRVTQLSASKSALKGSAIFKPTVVSAAKINVRFSQGTQDNEHKRSLIKTPARRSSHVTLTSTPARKSTTVGKTGANTSVNSTSKTPGTTPFVFSGNTSMSTTPHGNKKNAFDLKASLSRPLTYKPHKGKLKPFGETQDNTLNKSQTVPSHQKNYKQHKVQTRDDRRVKHTEDRKQKKEKMLGARRGLVMT</sequence>
<keyword evidence="8" id="KW-0238">DNA-binding</keyword>
<feature type="compositionally biased region" description="Basic and acidic residues" evidence="12">
    <location>
        <begin position="442"/>
        <end position="463"/>
    </location>
</feature>
<evidence type="ECO:0000256" key="12">
    <source>
        <dbReference type="SAM" id="MobiDB-lite"/>
    </source>
</evidence>
<evidence type="ECO:0000256" key="7">
    <source>
        <dbReference type="ARBA" id="ARBA00022776"/>
    </source>
</evidence>
<dbReference type="PANTHER" id="PTHR15874">
    <property type="entry name" value="NUCLEOLAR AND SPINDLE-ASSOCIATED PROTEIN 1"/>
    <property type="match status" value="1"/>
</dbReference>
<dbReference type="Proteomes" id="UP001591681">
    <property type="component" value="Unassembled WGS sequence"/>
</dbReference>
<accession>A0ABD1KJ26</accession>
<keyword evidence="14" id="KW-1185">Reference proteome</keyword>
<keyword evidence="6" id="KW-0493">Microtubule</keyword>
<evidence type="ECO:0000313" key="14">
    <source>
        <dbReference type="Proteomes" id="UP001591681"/>
    </source>
</evidence>
<proteinExistence type="inferred from homology"/>
<dbReference type="InterPro" id="IPR026756">
    <property type="entry name" value="NuSAP"/>
</dbReference>
<evidence type="ECO:0000256" key="2">
    <source>
        <dbReference type="ARBA" id="ARBA00004186"/>
    </source>
</evidence>
<evidence type="ECO:0000256" key="3">
    <source>
        <dbReference type="ARBA" id="ARBA00009702"/>
    </source>
</evidence>
<dbReference type="GO" id="GO:0005819">
    <property type="term" value="C:spindle"/>
    <property type="evidence" value="ECO:0007669"/>
    <property type="project" value="UniProtKB-SubCell"/>
</dbReference>
<dbReference type="GO" id="GO:0005634">
    <property type="term" value="C:nucleus"/>
    <property type="evidence" value="ECO:0007669"/>
    <property type="project" value="UniProtKB-SubCell"/>
</dbReference>
<dbReference type="GO" id="GO:0003677">
    <property type="term" value="F:DNA binding"/>
    <property type="evidence" value="ECO:0007669"/>
    <property type="project" value="UniProtKB-KW"/>
</dbReference>
<keyword evidence="9" id="KW-0206">Cytoskeleton</keyword>
<evidence type="ECO:0000313" key="13">
    <source>
        <dbReference type="EMBL" id="KAL2099172.1"/>
    </source>
</evidence>
<keyword evidence="5" id="KW-0132">Cell division</keyword>
<evidence type="ECO:0000256" key="6">
    <source>
        <dbReference type="ARBA" id="ARBA00022701"/>
    </source>
</evidence>
<evidence type="ECO:0000256" key="11">
    <source>
        <dbReference type="ARBA" id="ARBA00023306"/>
    </source>
</evidence>
<evidence type="ECO:0000256" key="1">
    <source>
        <dbReference type="ARBA" id="ARBA00004123"/>
    </source>
</evidence>
<protein>
    <recommendedName>
        <fullName evidence="15">Nucleolar and spindle-associated protein 1</fullName>
    </recommendedName>
</protein>
<comment type="subcellular location">
    <subcellularLocation>
        <location evidence="2">Cytoplasm</location>
        <location evidence="2">Cytoskeleton</location>
        <location evidence="2">Spindle</location>
    </subcellularLocation>
    <subcellularLocation>
        <location evidence="1">Nucleus</location>
    </subcellularLocation>
</comment>
<dbReference type="GO" id="GO:0051301">
    <property type="term" value="P:cell division"/>
    <property type="evidence" value="ECO:0007669"/>
    <property type="project" value="UniProtKB-KW"/>
</dbReference>
<name>A0ABD1KJ26_9TELE</name>
<feature type="region of interest" description="Disordered" evidence="12">
    <location>
        <begin position="40"/>
        <end position="132"/>
    </location>
</feature>
<evidence type="ECO:0000256" key="9">
    <source>
        <dbReference type="ARBA" id="ARBA00023212"/>
    </source>
</evidence>
<evidence type="ECO:0008006" key="15">
    <source>
        <dbReference type="Google" id="ProtNLM"/>
    </source>
</evidence>
<evidence type="ECO:0000256" key="4">
    <source>
        <dbReference type="ARBA" id="ARBA00022490"/>
    </source>
</evidence>
<feature type="compositionally biased region" description="Basic and acidic residues" evidence="12">
    <location>
        <begin position="40"/>
        <end position="57"/>
    </location>
</feature>
<feature type="compositionally biased region" description="Polar residues" evidence="12">
    <location>
        <begin position="418"/>
        <end position="433"/>
    </location>
</feature>
<feature type="compositionally biased region" description="Polar residues" evidence="12">
    <location>
        <begin position="338"/>
        <end position="370"/>
    </location>
</feature>
<evidence type="ECO:0000256" key="5">
    <source>
        <dbReference type="ARBA" id="ARBA00022618"/>
    </source>
</evidence>
<reference evidence="13 14" key="1">
    <citation type="submission" date="2024-09" db="EMBL/GenBank/DDBJ databases">
        <title>A chromosome-level genome assembly of Gray's grenadier anchovy, Coilia grayii.</title>
        <authorList>
            <person name="Fu Z."/>
        </authorList>
    </citation>
    <scope>NUCLEOTIDE SEQUENCE [LARGE SCALE GENOMIC DNA]</scope>
    <source>
        <strain evidence="13">G4</strain>
        <tissue evidence="13">Muscle</tissue>
    </source>
</reference>
<organism evidence="13 14">
    <name type="scientific">Coilia grayii</name>
    <name type="common">Gray's grenadier anchovy</name>
    <dbReference type="NCBI Taxonomy" id="363190"/>
    <lineage>
        <taxon>Eukaryota</taxon>
        <taxon>Metazoa</taxon>
        <taxon>Chordata</taxon>
        <taxon>Craniata</taxon>
        <taxon>Vertebrata</taxon>
        <taxon>Euteleostomi</taxon>
        <taxon>Actinopterygii</taxon>
        <taxon>Neopterygii</taxon>
        <taxon>Teleostei</taxon>
        <taxon>Clupei</taxon>
        <taxon>Clupeiformes</taxon>
        <taxon>Clupeoidei</taxon>
        <taxon>Engraulidae</taxon>
        <taxon>Coilinae</taxon>
        <taxon>Coilia</taxon>
    </lineage>
</organism>
<keyword evidence="10" id="KW-0539">Nucleus</keyword>
<dbReference type="GO" id="GO:0005874">
    <property type="term" value="C:microtubule"/>
    <property type="evidence" value="ECO:0007669"/>
    <property type="project" value="UniProtKB-KW"/>
</dbReference>
<comment type="caution">
    <text evidence="13">The sequence shown here is derived from an EMBL/GenBank/DDBJ whole genome shotgun (WGS) entry which is preliminary data.</text>
</comment>
<dbReference type="AlphaFoldDB" id="A0ABD1KJ26"/>
<keyword evidence="11" id="KW-0131">Cell cycle</keyword>
<dbReference type="EMBL" id="JBHFQA010000005">
    <property type="protein sequence ID" value="KAL2099172.1"/>
    <property type="molecule type" value="Genomic_DNA"/>
</dbReference>
<feature type="compositionally biased region" description="Basic residues" evidence="12">
    <location>
        <begin position="78"/>
        <end position="88"/>
    </location>
</feature>
<evidence type="ECO:0000256" key="10">
    <source>
        <dbReference type="ARBA" id="ARBA00023242"/>
    </source>
</evidence>
<evidence type="ECO:0000256" key="8">
    <source>
        <dbReference type="ARBA" id="ARBA00023125"/>
    </source>
</evidence>
<keyword evidence="7" id="KW-0498">Mitosis</keyword>
<dbReference type="Pfam" id="PF16006">
    <property type="entry name" value="NUSAP"/>
    <property type="match status" value="1"/>
</dbReference>
<keyword evidence="4" id="KW-0963">Cytoplasm</keyword>
<comment type="similarity">
    <text evidence="3">Belongs to the NUSAP family.</text>
</comment>